<dbReference type="InterPro" id="IPR020615">
    <property type="entry name" value="Thiolase_acyl_enz_int_AS"/>
</dbReference>
<dbReference type="CDD" id="cd00751">
    <property type="entry name" value="thiolase"/>
    <property type="match status" value="1"/>
</dbReference>
<evidence type="ECO:0000256" key="5">
    <source>
        <dbReference type="RuleBase" id="RU003557"/>
    </source>
</evidence>
<name>A0A975K6E6_9SPHN</name>
<dbReference type="PANTHER" id="PTHR18919:SF107">
    <property type="entry name" value="ACETYL-COA ACETYLTRANSFERASE, CYTOSOLIC"/>
    <property type="match status" value="1"/>
</dbReference>
<dbReference type="InterPro" id="IPR002155">
    <property type="entry name" value="Thiolase"/>
</dbReference>
<dbReference type="PANTHER" id="PTHR18919">
    <property type="entry name" value="ACETYL-COA C-ACYLTRANSFERASE"/>
    <property type="match status" value="1"/>
</dbReference>
<evidence type="ECO:0000259" key="7">
    <source>
        <dbReference type="Pfam" id="PF02803"/>
    </source>
</evidence>
<dbReference type="Pfam" id="PF02803">
    <property type="entry name" value="Thiolase_C"/>
    <property type="match status" value="1"/>
</dbReference>
<dbReference type="PIRSF" id="PIRSF000429">
    <property type="entry name" value="Ac-CoA_Ac_transf"/>
    <property type="match status" value="1"/>
</dbReference>
<dbReference type="SUPFAM" id="SSF53901">
    <property type="entry name" value="Thiolase-like"/>
    <property type="match status" value="2"/>
</dbReference>
<dbReference type="PROSITE" id="PS00098">
    <property type="entry name" value="THIOLASE_1"/>
    <property type="match status" value="1"/>
</dbReference>
<dbReference type="PROSITE" id="PS00099">
    <property type="entry name" value="THIOLASE_3"/>
    <property type="match status" value="1"/>
</dbReference>
<keyword evidence="2 5" id="KW-0808">Transferase</keyword>
<evidence type="ECO:0000256" key="4">
    <source>
        <dbReference type="PIRSR" id="PIRSR000429-1"/>
    </source>
</evidence>
<dbReference type="PROSITE" id="PS00737">
    <property type="entry name" value="THIOLASE_2"/>
    <property type="match status" value="1"/>
</dbReference>
<evidence type="ECO:0000259" key="6">
    <source>
        <dbReference type="Pfam" id="PF00108"/>
    </source>
</evidence>
<organism evidence="8 9">
    <name type="scientific">Sphingobium phenoxybenzoativorans</name>
    <dbReference type="NCBI Taxonomy" id="1592790"/>
    <lineage>
        <taxon>Bacteria</taxon>
        <taxon>Pseudomonadati</taxon>
        <taxon>Pseudomonadota</taxon>
        <taxon>Alphaproteobacteria</taxon>
        <taxon>Sphingomonadales</taxon>
        <taxon>Sphingomonadaceae</taxon>
        <taxon>Sphingobium</taxon>
    </lineage>
</organism>
<feature type="domain" description="Thiolase N-terminal" evidence="6">
    <location>
        <begin position="6"/>
        <end position="260"/>
    </location>
</feature>
<dbReference type="Pfam" id="PF00108">
    <property type="entry name" value="Thiolase_N"/>
    <property type="match status" value="1"/>
</dbReference>
<dbReference type="InterPro" id="IPR020617">
    <property type="entry name" value="Thiolase_C"/>
</dbReference>
<dbReference type="EMBL" id="CP073910">
    <property type="protein sequence ID" value="QUT05630.1"/>
    <property type="molecule type" value="Genomic_DNA"/>
</dbReference>
<reference evidence="8" key="1">
    <citation type="submission" date="2021-04" db="EMBL/GenBank/DDBJ databases">
        <title>Isolation of p-tert-butylphenol degrading bacteria Sphingobium phenoxybenzoativorans Tas13 from active sludge.</title>
        <authorList>
            <person name="Li Y."/>
        </authorList>
    </citation>
    <scope>NUCLEOTIDE SEQUENCE</scope>
    <source>
        <strain evidence="8">Tas13</strain>
    </source>
</reference>
<evidence type="ECO:0000313" key="9">
    <source>
        <dbReference type="Proteomes" id="UP000681425"/>
    </source>
</evidence>
<evidence type="ECO:0000256" key="2">
    <source>
        <dbReference type="ARBA" id="ARBA00022679"/>
    </source>
</evidence>
<dbReference type="GO" id="GO:0003988">
    <property type="term" value="F:acetyl-CoA C-acyltransferase activity"/>
    <property type="evidence" value="ECO:0007669"/>
    <property type="project" value="UniProtKB-ARBA"/>
</dbReference>
<keyword evidence="3 5" id="KW-0012">Acyltransferase</keyword>
<dbReference type="Gene3D" id="3.40.47.10">
    <property type="match status" value="2"/>
</dbReference>
<feature type="active site" description="Proton acceptor" evidence="4">
    <location>
        <position position="378"/>
    </location>
</feature>
<gene>
    <name evidence="8" type="ORF">KFK14_22190</name>
</gene>
<feature type="active site" description="Acyl-thioester intermediate" evidence="4">
    <location>
        <position position="89"/>
    </location>
</feature>
<comment type="similarity">
    <text evidence="1 5">Belongs to the thiolase-like superfamily. Thiolase family.</text>
</comment>
<protein>
    <submittedName>
        <fullName evidence="8">Thiolase family protein</fullName>
    </submittedName>
</protein>
<evidence type="ECO:0000256" key="1">
    <source>
        <dbReference type="ARBA" id="ARBA00010982"/>
    </source>
</evidence>
<evidence type="ECO:0000313" key="8">
    <source>
        <dbReference type="EMBL" id="QUT05630.1"/>
    </source>
</evidence>
<dbReference type="NCBIfam" id="TIGR01930">
    <property type="entry name" value="AcCoA-C-Actrans"/>
    <property type="match status" value="1"/>
</dbReference>
<dbReference type="InterPro" id="IPR016039">
    <property type="entry name" value="Thiolase-like"/>
</dbReference>
<dbReference type="InterPro" id="IPR020613">
    <property type="entry name" value="Thiolase_CS"/>
</dbReference>
<evidence type="ECO:0000256" key="3">
    <source>
        <dbReference type="ARBA" id="ARBA00023315"/>
    </source>
</evidence>
<dbReference type="InterPro" id="IPR020616">
    <property type="entry name" value="Thiolase_N"/>
</dbReference>
<feature type="active site" description="Proton acceptor" evidence="4">
    <location>
        <position position="348"/>
    </location>
</feature>
<proteinExistence type="inferred from homology"/>
<dbReference type="RefSeq" id="WP_212609158.1">
    <property type="nucleotide sequence ID" value="NZ_CP073910.1"/>
</dbReference>
<sequence>MTEIILARGVRTPFGDFGKSLRDTSLTELGVHAARAAIDRAGLNPGKIDHLVFGNVLPVDGDGHFISRRVALGAGLAVESSALGVNRACASGSEAIAAAARLILAGDSAIGLAAGGENFSRAPYVLRSSRWATKRGPLLLEDGLDSVYRCAFSGAYMGETAELLAERFGYQRSEMDEWALRSQIRARHAIENGFLAKQIVPITVKEKGEDRLFAVDEYVRLDTSRERLAKLRSAFRKDGKVTAGNASGVTDGAAAIVVADRRAAEKSGIEPAARLVAVATAGVPPEIMGAGPVPAITKLLERQGLQVDDIDYWEINEAFAAVNIHVERQLGVSPEKTNLYGGGMSIGHPPGATGIRMTLTAIDHLAETGGRFAIVSMCVGGGQGMASLIERI</sequence>
<keyword evidence="9" id="KW-1185">Reference proteome</keyword>
<dbReference type="InterPro" id="IPR020610">
    <property type="entry name" value="Thiolase_AS"/>
</dbReference>
<dbReference type="KEGG" id="spph:KFK14_22190"/>
<feature type="domain" description="Thiolase C-terminal" evidence="7">
    <location>
        <begin position="270"/>
        <end position="391"/>
    </location>
</feature>
<dbReference type="Proteomes" id="UP000681425">
    <property type="component" value="Chromosome"/>
</dbReference>
<accession>A0A975K6E6</accession>
<dbReference type="AlphaFoldDB" id="A0A975K6E6"/>